<dbReference type="AlphaFoldDB" id="A0A7J3M3N8"/>
<accession>A0A7J3M3N8</accession>
<dbReference type="Pfam" id="PF13899">
    <property type="entry name" value="Thioredoxin_7"/>
    <property type="match status" value="1"/>
</dbReference>
<dbReference type="Gene3D" id="3.40.30.10">
    <property type="entry name" value="Glutaredoxin"/>
    <property type="match status" value="1"/>
</dbReference>
<reference evidence="1" key="1">
    <citation type="journal article" date="2020" name="mSystems">
        <title>Genome- and Community-Level Interaction Insights into Carbon Utilization and Element Cycling Functions of Hydrothermarchaeota in Hydrothermal Sediment.</title>
        <authorList>
            <person name="Zhou Z."/>
            <person name="Liu Y."/>
            <person name="Xu W."/>
            <person name="Pan J."/>
            <person name="Luo Z.H."/>
            <person name="Li M."/>
        </authorList>
    </citation>
    <scope>NUCLEOTIDE SEQUENCE [LARGE SCALE GENOMIC DNA]</scope>
    <source>
        <strain evidence="1">SpSt-587</strain>
    </source>
</reference>
<gene>
    <name evidence="1" type="ORF">ENT52_07425</name>
</gene>
<organism evidence="1">
    <name type="scientific">Archaeoglobus fulgidus</name>
    <dbReference type="NCBI Taxonomy" id="2234"/>
    <lineage>
        <taxon>Archaea</taxon>
        <taxon>Methanobacteriati</taxon>
        <taxon>Methanobacteriota</taxon>
        <taxon>Archaeoglobi</taxon>
        <taxon>Archaeoglobales</taxon>
        <taxon>Archaeoglobaceae</taxon>
        <taxon>Archaeoglobus</taxon>
    </lineage>
</organism>
<protein>
    <submittedName>
        <fullName evidence="1">Thioredoxin family protein</fullName>
    </submittedName>
</protein>
<evidence type="ECO:0000313" key="1">
    <source>
        <dbReference type="EMBL" id="HGT83536.1"/>
    </source>
</evidence>
<dbReference type="SUPFAM" id="SSF52833">
    <property type="entry name" value="Thioredoxin-like"/>
    <property type="match status" value="1"/>
</dbReference>
<proteinExistence type="predicted"/>
<comment type="caution">
    <text evidence="1">The sequence shown here is derived from an EMBL/GenBank/DDBJ whole genome shotgun (WGS) entry which is preliminary data.</text>
</comment>
<dbReference type="EMBL" id="DSYZ01000139">
    <property type="protein sequence ID" value="HGT83536.1"/>
    <property type="molecule type" value="Genomic_DNA"/>
</dbReference>
<sequence length="130" mass="14933">MRYRYLIAIVVVFALLAAFLNSRSEMEGWLSYEKGLEESKRTGKELFIFISSPTCPICKDFRRFFTENRTAFEFISSRFVPVYIPDPLNAPVFVESVPKFCVGYENDLRCFYATSGDKLIEILRGGKLGS</sequence>
<name>A0A7J3M3N8_ARCFL</name>
<dbReference type="InterPro" id="IPR036249">
    <property type="entry name" value="Thioredoxin-like_sf"/>
</dbReference>